<comment type="caution">
    <text evidence="3">The sequence shown here is derived from an EMBL/GenBank/DDBJ whole genome shotgun (WGS) entry which is preliminary data.</text>
</comment>
<protein>
    <recommendedName>
        <fullName evidence="5">DUF4232 domain-containing protein</fullName>
    </recommendedName>
</protein>
<feature type="transmembrane region" description="Helical" evidence="2">
    <location>
        <begin position="21"/>
        <end position="39"/>
    </location>
</feature>
<evidence type="ECO:0000256" key="1">
    <source>
        <dbReference type="SAM" id="MobiDB-lite"/>
    </source>
</evidence>
<proteinExistence type="predicted"/>
<feature type="region of interest" description="Disordered" evidence="1">
    <location>
        <begin position="43"/>
        <end position="153"/>
    </location>
</feature>
<reference evidence="3" key="2">
    <citation type="submission" date="2020-09" db="EMBL/GenBank/DDBJ databases">
        <authorList>
            <person name="Sun Q."/>
            <person name="Ohkuma M."/>
        </authorList>
    </citation>
    <scope>NUCLEOTIDE SEQUENCE</scope>
    <source>
        <strain evidence="3">JCM 4790</strain>
    </source>
</reference>
<gene>
    <name evidence="3" type="ORF">GCM10010358_60160</name>
</gene>
<keyword evidence="2" id="KW-0812">Transmembrane</keyword>
<dbReference type="RefSeq" id="WP_190193475.1">
    <property type="nucleotide sequence ID" value="NZ_BMVU01000039.1"/>
</dbReference>
<feature type="region of interest" description="Disordered" evidence="1">
    <location>
        <begin position="240"/>
        <end position="260"/>
    </location>
</feature>
<keyword evidence="2" id="KW-0472">Membrane</keyword>
<name>A0A918NUY6_9ACTN</name>
<dbReference type="AlphaFoldDB" id="A0A918NUY6"/>
<keyword evidence="4" id="KW-1185">Reference proteome</keyword>
<reference evidence="3" key="1">
    <citation type="journal article" date="2014" name="Int. J. Syst. Evol. Microbiol.">
        <title>Complete genome sequence of Corynebacterium casei LMG S-19264T (=DSM 44701T), isolated from a smear-ripened cheese.</title>
        <authorList>
            <consortium name="US DOE Joint Genome Institute (JGI-PGF)"/>
            <person name="Walter F."/>
            <person name="Albersmeier A."/>
            <person name="Kalinowski J."/>
            <person name="Ruckert C."/>
        </authorList>
    </citation>
    <scope>NUCLEOTIDE SEQUENCE</scope>
    <source>
        <strain evidence="3">JCM 4790</strain>
    </source>
</reference>
<keyword evidence="2" id="KW-1133">Transmembrane helix</keyword>
<feature type="compositionally biased region" description="Low complexity" evidence="1">
    <location>
        <begin position="49"/>
        <end position="73"/>
    </location>
</feature>
<evidence type="ECO:0008006" key="5">
    <source>
        <dbReference type="Google" id="ProtNLM"/>
    </source>
</evidence>
<sequence length="282" mass="27808">MGSLRNPVGPLPSSIYWRRRAVLLSVVLLLALLATWIVTTGGSGGGNGSDQSNGKNPAPSITPGPSSSGPAISQHPGGRDESGDSDGSSGSGSGDGGSGDSGGSGGSAGSGGAVGAGGGSVGTGTVGSGGGTVEDGGPADTVPAGSSLPDCTAGDVRLTVRSEHNSYAPGEKPSFKLTAENTSGKDCKVDLGPKATEVTITHANADDPYWSSADCATASDSLLFRVPAKDSVTRTVEWDRKPSDADKCRTKPSGSAGAGTYLVEAKAPKLTKAQTSFVLKKD</sequence>
<evidence type="ECO:0000256" key="2">
    <source>
        <dbReference type="SAM" id="Phobius"/>
    </source>
</evidence>
<evidence type="ECO:0000313" key="4">
    <source>
        <dbReference type="Proteomes" id="UP000619244"/>
    </source>
</evidence>
<dbReference type="Proteomes" id="UP000619244">
    <property type="component" value="Unassembled WGS sequence"/>
</dbReference>
<evidence type="ECO:0000313" key="3">
    <source>
        <dbReference type="EMBL" id="GGX98410.1"/>
    </source>
</evidence>
<organism evidence="3 4">
    <name type="scientific">Streptomyces minutiscleroticus</name>
    <dbReference type="NCBI Taxonomy" id="68238"/>
    <lineage>
        <taxon>Bacteria</taxon>
        <taxon>Bacillati</taxon>
        <taxon>Actinomycetota</taxon>
        <taxon>Actinomycetes</taxon>
        <taxon>Kitasatosporales</taxon>
        <taxon>Streptomycetaceae</taxon>
        <taxon>Streptomyces</taxon>
    </lineage>
</organism>
<feature type="compositionally biased region" description="Gly residues" evidence="1">
    <location>
        <begin position="89"/>
        <end position="134"/>
    </location>
</feature>
<dbReference type="EMBL" id="BMVU01000039">
    <property type="protein sequence ID" value="GGX98410.1"/>
    <property type="molecule type" value="Genomic_DNA"/>
</dbReference>
<accession>A0A918NUY6</accession>
<feature type="compositionally biased region" description="Basic and acidic residues" evidence="1">
    <location>
        <begin position="240"/>
        <end position="249"/>
    </location>
</feature>